<organism evidence="1 2">
    <name type="scientific">Colletotrichum melonis</name>
    <dbReference type="NCBI Taxonomy" id="1209925"/>
    <lineage>
        <taxon>Eukaryota</taxon>
        <taxon>Fungi</taxon>
        <taxon>Dikarya</taxon>
        <taxon>Ascomycota</taxon>
        <taxon>Pezizomycotina</taxon>
        <taxon>Sordariomycetes</taxon>
        <taxon>Hypocreomycetidae</taxon>
        <taxon>Glomerellales</taxon>
        <taxon>Glomerellaceae</taxon>
        <taxon>Colletotrichum</taxon>
        <taxon>Colletotrichum acutatum species complex</taxon>
    </lineage>
</organism>
<evidence type="ECO:0000313" key="1">
    <source>
        <dbReference type="EMBL" id="KAK1449418.1"/>
    </source>
</evidence>
<reference evidence="1 2" key="1">
    <citation type="submission" date="2016-10" db="EMBL/GenBank/DDBJ databases">
        <title>The genome sequence of Colletotrichum fioriniae PJ7.</title>
        <authorList>
            <person name="Baroncelli R."/>
        </authorList>
    </citation>
    <scope>NUCLEOTIDE SEQUENCE [LARGE SCALE GENOMIC DNA]</scope>
    <source>
        <strain evidence="1">Col 31</strain>
    </source>
</reference>
<keyword evidence="2" id="KW-1185">Reference proteome</keyword>
<dbReference type="AlphaFoldDB" id="A0AAI9XH81"/>
<dbReference type="Proteomes" id="UP001239795">
    <property type="component" value="Unassembled WGS sequence"/>
</dbReference>
<evidence type="ECO:0000313" key="2">
    <source>
        <dbReference type="Proteomes" id="UP001239795"/>
    </source>
</evidence>
<accession>A0AAI9XH81</accession>
<dbReference type="EMBL" id="MLGG01000068">
    <property type="protein sequence ID" value="KAK1449418.1"/>
    <property type="molecule type" value="Genomic_DNA"/>
</dbReference>
<gene>
    <name evidence="1" type="ORF">CMEL01_08733</name>
</gene>
<comment type="caution">
    <text evidence="1">The sequence shown here is derived from an EMBL/GenBank/DDBJ whole genome shotgun (WGS) entry which is preliminary data.</text>
</comment>
<protein>
    <submittedName>
        <fullName evidence="1">Uncharacterized protein</fullName>
    </submittedName>
</protein>
<name>A0AAI9XH81_9PEZI</name>
<proteinExistence type="predicted"/>
<sequence length="128" mass="14055">MSLYEGLERRASGLFDYGLLPVCAAAVISHRMLASKDHISSTETMCVLVNNRSDLPKLQNNWNTFMAKANTFKTHPATDSAKRAEWKTKGAEIEATWGPFLPKVPDGMLKGQLKMTGNAALEGPQKFG</sequence>